<evidence type="ECO:0000256" key="1">
    <source>
        <dbReference type="SAM" id="Phobius"/>
    </source>
</evidence>
<comment type="caution">
    <text evidence="3">The sequence shown here is derived from an EMBL/GenBank/DDBJ whole genome shotgun (WGS) entry which is preliminary data.</text>
</comment>
<reference evidence="3 4" key="1">
    <citation type="journal article" date="2017" name="Nat. Microbiol.">
        <title>Natural product diversity associated with the nematode symbionts Photorhabdus and Xenorhabdus.</title>
        <authorList>
            <person name="Tobias N.J."/>
            <person name="Wolff H."/>
            <person name="Djahanschiri B."/>
            <person name="Grundmann F."/>
            <person name="Kronenwerth M."/>
            <person name="Shi Y.M."/>
            <person name="Simonyi S."/>
            <person name="Grun P."/>
            <person name="Shapiro-Ilan D."/>
            <person name="Pidot S.J."/>
            <person name="Stinear T.P."/>
            <person name="Ebersberger I."/>
            <person name="Bode H.B."/>
        </authorList>
    </citation>
    <scope>NUCLEOTIDE SEQUENCE [LARGE SCALE GENOMIC DNA]</scope>
    <source>
        <strain evidence="3 4">DSM 22670</strain>
    </source>
</reference>
<accession>A0A2D0KBT4</accession>
<dbReference type="InterPro" id="IPR043726">
    <property type="entry name" value="LiaI-LiaF-like_TM1"/>
</dbReference>
<gene>
    <name evidence="3" type="ORF">Xish_00030</name>
</gene>
<feature type="transmembrane region" description="Helical" evidence="1">
    <location>
        <begin position="28"/>
        <end position="46"/>
    </location>
</feature>
<sequence length="52" mass="5572">MFLGVFIVIAGVISLLENFGVISSDVKWGIPLAIICIGASFIYDAIKGKDKK</sequence>
<dbReference type="RefSeq" id="WP_167383195.1">
    <property type="nucleotide sequence ID" value="NZ_NJAK01000001.1"/>
</dbReference>
<dbReference type="Proteomes" id="UP000222168">
    <property type="component" value="Unassembled WGS sequence"/>
</dbReference>
<dbReference type="AlphaFoldDB" id="A0A2D0KBT4"/>
<proteinExistence type="predicted"/>
<evidence type="ECO:0000313" key="4">
    <source>
        <dbReference type="Proteomes" id="UP000222168"/>
    </source>
</evidence>
<evidence type="ECO:0000259" key="2">
    <source>
        <dbReference type="Pfam" id="PF18917"/>
    </source>
</evidence>
<dbReference type="EMBL" id="NJAK01000001">
    <property type="protein sequence ID" value="PHM60924.1"/>
    <property type="molecule type" value="Genomic_DNA"/>
</dbReference>
<protein>
    <recommendedName>
        <fullName evidence="2">LiaI-LiaF-like transmembrane region domain-containing protein</fullName>
    </recommendedName>
</protein>
<organism evidence="3 4">
    <name type="scientific">Xenorhabdus ishibashii</name>
    <dbReference type="NCBI Taxonomy" id="1034471"/>
    <lineage>
        <taxon>Bacteria</taxon>
        <taxon>Pseudomonadati</taxon>
        <taxon>Pseudomonadota</taxon>
        <taxon>Gammaproteobacteria</taxon>
        <taxon>Enterobacterales</taxon>
        <taxon>Morganellaceae</taxon>
        <taxon>Xenorhabdus</taxon>
    </lineage>
</organism>
<feature type="domain" description="LiaI-LiaF-like transmembrane region" evidence="2">
    <location>
        <begin position="1"/>
        <end position="42"/>
    </location>
</feature>
<keyword evidence="1" id="KW-0472">Membrane</keyword>
<evidence type="ECO:0000313" key="3">
    <source>
        <dbReference type="EMBL" id="PHM60924.1"/>
    </source>
</evidence>
<keyword evidence="1" id="KW-0812">Transmembrane</keyword>
<keyword evidence="1" id="KW-1133">Transmembrane helix</keyword>
<keyword evidence="4" id="KW-1185">Reference proteome</keyword>
<name>A0A2D0KBT4_9GAMM</name>
<dbReference type="Pfam" id="PF18917">
    <property type="entry name" value="LiaI-LiaF-like_TM1"/>
    <property type="match status" value="1"/>
</dbReference>